<dbReference type="GO" id="GO:0005524">
    <property type="term" value="F:ATP binding"/>
    <property type="evidence" value="ECO:0007669"/>
    <property type="project" value="UniProtKB-KW"/>
</dbReference>
<evidence type="ECO:0000256" key="8">
    <source>
        <dbReference type="ARBA" id="ARBA00022840"/>
    </source>
</evidence>
<dbReference type="RefSeq" id="WP_145276473.1">
    <property type="nucleotide sequence ID" value="NZ_CP036272.1"/>
</dbReference>
<dbReference type="InterPro" id="IPR003594">
    <property type="entry name" value="HATPase_dom"/>
</dbReference>
<accession>A0A517T0U9</accession>
<dbReference type="InterPro" id="IPR050980">
    <property type="entry name" value="2C_sensor_his_kinase"/>
</dbReference>
<evidence type="ECO:0000256" key="3">
    <source>
        <dbReference type="ARBA" id="ARBA00012438"/>
    </source>
</evidence>
<dbReference type="Gene3D" id="1.10.287.130">
    <property type="match status" value="1"/>
</dbReference>
<dbReference type="AlphaFoldDB" id="A0A517T0U9"/>
<evidence type="ECO:0000256" key="5">
    <source>
        <dbReference type="ARBA" id="ARBA00022679"/>
    </source>
</evidence>
<dbReference type="EC" id="2.7.13.3" evidence="3"/>
<keyword evidence="9" id="KW-0472">Membrane</keyword>
<feature type="domain" description="HAMP" evidence="11">
    <location>
        <begin position="191"/>
        <end position="243"/>
    </location>
</feature>
<keyword evidence="9" id="KW-1133">Transmembrane helix</keyword>
<dbReference type="EMBL" id="CP036272">
    <property type="protein sequence ID" value="QDT62008.1"/>
    <property type="molecule type" value="Genomic_DNA"/>
</dbReference>
<name>A0A517T0U9_9BACT</name>
<dbReference type="PANTHER" id="PTHR44936">
    <property type="entry name" value="SENSOR PROTEIN CREC"/>
    <property type="match status" value="1"/>
</dbReference>
<dbReference type="GO" id="GO:0005886">
    <property type="term" value="C:plasma membrane"/>
    <property type="evidence" value="ECO:0007669"/>
    <property type="project" value="UniProtKB-SubCell"/>
</dbReference>
<sequence length="484" mass="52584">MKQHGRSIRVKMLVPLVGTAAIASLLVAMASWSYGRRQAQQAMLERIESIRAAFSSTPIPLTSSALNSLSQLTSTQWIALSTNGDIARSTLAVSEDDIAQLQQLPARSLSVDQARRDVTQAVELELGNEAYFAYALGRPSSDVVRDGIARVIVLFERRSVQASARQTAITPLATGLSTILLIVTTTWLIMSRLVKRITVLQEQVDRVAAGDFSSQLTENSPDELGQLSIAINQMTIQLDQLWKEVKRDQRAKLLHQVASGMAHQLRNTLTGARMAIELHQAACQSGGKEAGVAINQLEIAEDYVSRLLSLGTQDQQVDQQAPAGKCLFDLQASHQSIAQHLKRTLRWQLDQRLEHYLIKDERSLNAAVSNLVLNALAEADEVTVRAKVATLETGPEASSTTAPCVAELVVDVVDNGAGVDPEVAEQVFEAFVTTKPEGMGLGLAVVKRSAERLGGSVTWVREDQLTRFTLTLPAIESPSAGERP</sequence>
<feature type="domain" description="Histidine kinase" evidence="10">
    <location>
        <begin position="260"/>
        <end position="476"/>
    </location>
</feature>
<dbReference type="OrthoDB" id="1931120at2"/>
<dbReference type="PRINTS" id="PR00344">
    <property type="entry name" value="BCTRLSENSOR"/>
</dbReference>
<dbReference type="PROSITE" id="PS50109">
    <property type="entry name" value="HIS_KIN"/>
    <property type="match status" value="1"/>
</dbReference>
<dbReference type="GO" id="GO:0000155">
    <property type="term" value="F:phosphorelay sensor kinase activity"/>
    <property type="evidence" value="ECO:0007669"/>
    <property type="project" value="InterPro"/>
</dbReference>
<dbReference type="Pfam" id="PF02518">
    <property type="entry name" value="HATPase_c"/>
    <property type="match status" value="1"/>
</dbReference>
<dbReference type="SMART" id="SM00387">
    <property type="entry name" value="HATPase_c"/>
    <property type="match status" value="1"/>
</dbReference>
<keyword evidence="9" id="KW-0812">Transmembrane</keyword>
<evidence type="ECO:0000256" key="2">
    <source>
        <dbReference type="ARBA" id="ARBA00004370"/>
    </source>
</evidence>
<dbReference type="Pfam" id="PF00672">
    <property type="entry name" value="HAMP"/>
    <property type="match status" value="1"/>
</dbReference>
<protein>
    <recommendedName>
        <fullName evidence="3">histidine kinase</fullName>
        <ecNumber evidence="3">2.7.13.3</ecNumber>
    </recommendedName>
</protein>
<dbReference type="Gene3D" id="3.30.565.10">
    <property type="entry name" value="Histidine kinase-like ATPase, C-terminal domain"/>
    <property type="match status" value="1"/>
</dbReference>
<dbReference type="PANTHER" id="PTHR44936:SF10">
    <property type="entry name" value="SENSOR PROTEIN RSTB"/>
    <property type="match status" value="1"/>
</dbReference>
<evidence type="ECO:0000313" key="13">
    <source>
        <dbReference type="Proteomes" id="UP000315003"/>
    </source>
</evidence>
<dbReference type="SUPFAM" id="SSF158472">
    <property type="entry name" value="HAMP domain-like"/>
    <property type="match status" value="1"/>
</dbReference>
<dbReference type="InterPro" id="IPR036890">
    <property type="entry name" value="HATPase_C_sf"/>
</dbReference>
<keyword evidence="5 12" id="KW-0808">Transferase</keyword>
<evidence type="ECO:0000313" key="12">
    <source>
        <dbReference type="EMBL" id="QDT62008.1"/>
    </source>
</evidence>
<dbReference type="InterPro" id="IPR005467">
    <property type="entry name" value="His_kinase_dom"/>
</dbReference>
<dbReference type="InterPro" id="IPR004358">
    <property type="entry name" value="Sig_transdc_His_kin-like_C"/>
</dbReference>
<evidence type="ECO:0000256" key="4">
    <source>
        <dbReference type="ARBA" id="ARBA00022553"/>
    </source>
</evidence>
<keyword evidence="6" id="KW-0547">Nucleotide-binding</keyword>
<evidence type="ECO:0000259" key="11">
    <source>
        <dbReference type="PROSITE" id="PS50885"/>
    </source>
</evidence>
<evidence type="ECO:0000256" key="9">
    <source>
        <dbReference type="SAM" id="Phobius"/>
    </source>
</evidence>
<feature type="transmembrane region" description="Helical" evidence="9">
    <location>
        <begin position="12"/>
        <end position="34"/>
    </location>
</feature>
<dbReference type="Proteomes" id="UP000315003">
    <property type="component" value="Chromosome"/>
</dbReference>
<dbReference type="PROSITE" id="PS50885">
    <property type="entry name" value="HAMP"/>
    <property type="match status" value="1"/>
</dbReference>
<dbReference type="InterPro" id="IPR003660">
    <property type="entry name" value="HAMP_dom"/>
</dbReference>
<dbReference type="SMART" id="SM00304">
    <property type="entry name" value="HAMP"/>
    <property type="match status" value="1"/>
</dbReference>
<dbReference type="SUPFAM" id="SSF55874">
    <property type="entry name" value="ATPase domain of HSP90 chaperone/DNA topoisomerase II/histidine kinase"/>
    <property type="match status" value="1"/>
</dbReference>
<keyword evidence="13" id="KW-1185">Reference proteome</keyword>
<evidence type="ECO:0000256" key="1">
    <source>
        <dbReference type="ARBA" id="ARBA00000085"/>
    </source>
</evidence>
<keyword evidence="7 12" id="KW-0418">Kinase</keyword>
<evidence type="ECO:0000256" key="6">
    <source>
        <dbReference type="ARBA" id="ARBA00022741"/>
    </source>
</evidence>
<dbReference type="InterPro" id="IPR003661">
    <property type="entry name" value="HisK_dim/P_dom"/>
</dbReference>
<evidence type="ECO:0000259" key="10">
    <source>
        <dbReference type="PROSITE" id="PS50109"/>
    </source>
</evidence>
<gene>
    <name evidence="12" type="primary">gchK</name>
    <name evidence="12" type="ORF">SV7mr_45490</name>
</gene>
<organism evidence="12 13">
    <name type="scientific">Stieleria bergensis</name>
    <dbReference type="NCBI Taxonomy" id="2528025"/>
    <lineage>
        <taxon>Bacteria</taxon>
        <taxon>Pseudomonadati</taxon>
        <taxon>Planctomycetota</taxon>
        <taxon>Planctomycetia</taxon>
        <taxon>Pirellulales</taxon>
        <taxon>Pirellulaceae</taxon>
        <taxon>Stieleria</taxon>
    </lineage>
</organism>
<keyword evidence="8" id="KW-0067">ATP-binding</keyword>
<dbReference type="CDD" id="cd06225">
    <property type="entry name" value="HAMP"/>
    <property type="match status" value="1"/>
</dbReference>
<keyword evidence="4" id="KW-0597">Phosphoprotein</keyword>
<proteinExistence type="predicted"/>
<comment type="catalytic activity">
    <reaction evidence="1">
        <text>ATP + protein L-histidine = ADP + protein N-phospho-L-histidine.</text>
        <dbReference type="EC" id="2.7.13.3"/>
    </reaction>
</comment>
<reference evidence="12 13" key="1">
    <citation type="submission" date="2019-02" db="EMBL/GenBank/DDBJ databases">
        <title>Deep-cultivation of Planctomycetes and their phenomic and genomic characterization uncovers novel biology.</title>
        <authorList>
            <person name="Wiegand S."/>
            <person name="Jogler M."/>
            <person name="Boedeker C."/>
            <person name="Pinto D."/>
            <person name="Vollmers J."/>
            <person name="Rivas-Marin E."/>
            <person name="Kohn T."/>
            <person name="Peeters S.H."/>
            <person name="Heuer A."/>
            <person name="Rast P."/>
            <person name="Oberbeckmann S."/>
            <person name="Bunk B."/>
            <person name="Jeske O."/>
            <person name="Meyerdierks A."/>
            <person name="Storesund J.E."/>
            <person name="Kallscheuer N."/>
            <person name="Luecker S."/>
            <person name="Lage O.M."/>
            <person name="Pohl T."/>
            <person name="Merkel B.J."/>
            <person name="Hornburger P."/>
            <person name="Mueller R.-W."/>
            <person name="Bruemmer F."/>
            <person name="Labrenz M."/>
            <person name="Spormann A.M."/>
            <person name="Op den Camp H."/>
            <person name="Overmann J."/>
            <person name="Amann R."/>
            <person name="Jetten M.S.M."/>
            <person name="Mascher T."/>
            <person name="Medema M.H."/>
            <person name="Devos D.P."/>
            <person name="Kaster A.-K."/>
            <person name="Ovreas L."/>
            <person name="Rohde M."/>
            <person name="Galperin M.Y."/>
            <person name="Jogler C."/>
        </authorList>
    </citation>
    <scope>NUCLEOTIDE SEQUENCE [LARGE SCALE GENOMIC DNA]</scope>
    <source>
        <strain evidence="12 13">SV_7m_r</strain>
    </source>
</reference>
<evidence type="ECO:0000256" key="7">
    <source>
        <dbReference type="ARBA" id="ARBA00022777"/>
    </source>
</evidence>
<comment type="subcellular location">
    <subcellularLocation>
        <location evidence="2">Membrane</location>
    </subcellularLocation>
</comment>
<dbReference type="SMART" id="SM00388">
    <property type="entry name" value="HisKA"/>
    <property type="match status" value="1"/>
</dbReference>